<name>A0ABX2KMH8_9PROT</name>
<organism evidence="1 2">
    <name type="scientific">Azospirillum melinis</name>
    <dbReference type="NCBI Taxonomy" id="328839"/>
    <lineage>
        <taxon>Bacteria</taxon>
        <taxon>Pseudomonadati</taxon>
        <taxon>Pseudomonadota</taxon>
        <taxon>Alphaproteobacteria</taxon>
        <taxon>Rhodospirillales</taxon>
        <taxon>Azospirillaceae</taxon>
        <taxon>Azospirillum</taxon>
    </lineage>
</organism>
<gene>
    <name evidence="1" type="ORF">GBZ48_31675</name>
</gene>
<dbReference type="EMBL" id="WHOS01000073">
    <property type="protein sequence ID" value="NUB03777.1"/>
    <property type="molecule type" value="Genomic_DNA"/>
</dbReference>
<accession>A0ABX2KMH8</accession>
<dbReference type="RefSeq" id="WP_174474648.1">
    <property type="nucleotide sequence ID" value="NZ_JAGINN010000033.1"/>
</dbReference>
<evidence type="ECO:0000313" key="2">
    <source>
        <dbReference type="Proteomes" id="UP000605086"/>
    </source>
</evidence>
<keyword evidence="2" id="KW-1185">Reference proteome</keyword>
<proteinExistence type="predicted"/>
<reference evidence="1 2" key="1">
    <citation type="submission" date="2019-10" db="EMBL/GenBank/DDBJ databases">
        <title>Genome sequence of Azospirillum melinis.</title>
        <authorList>
            <person name="Ambrosini A."/>
            <person name="Sant'Anna F.H."/>
            <person name="Cassan F.D."/>
            <person name="Souza E.M."/>
            <person name="Passaglia L.M.P."/>
        </authorList>
    </citation>
    <scope>NUCLEOTIDE SEQUENCE [LARGE SCALE GENOMIC DNA]</scope>
    <source>
        <strain evidence="1 2">TMCY0552</strain>
    </source>
</reference>
<protein>
    <submittedName>
        <fullName evidence="1">Uncharacterized protein</fullName>
    </submittedName>
</protein>
<dbReference type="Proteomes" id="UP000605086">
    <property type="component" value="Unassembled WGS sequence"/>
</dbReference>
<comment type="caution">
    <text evidence="1">The sequence shown here is derived from an EMBL/GenBank/DDBJ whole genome shotgun (WGS) entry which is preliminary data.</text>
</comment>
<evidence type="ECO:0000313" key="1">
    <source>
        <dbReference type="EMBL" id="NUB03777.1"/>
    </source>
</evidence>
<sequence>MMAYLITMYDRRGTGCTVWAGTPAFVSRDRAEAEFRFWQDLARQQDRPPPSISFAQVPR</sequence>